<keyword evidence="5" id="KW-0378">Hydrolase</keyword>
<dbReference type="PANTHER" id="PTHR43808">
    <property type="entry name" value="ACETYLORNITHINE DEACETYLASE"/>
    <property type="match status" value="1"/>
</dbReference>
<dbReference type="Gene3D" id="3.30.70.360">
    <property type="match status" value="1"/>
</dbReference>
<evidence type="ECO:0000256" key="2">
    <source>
        <dbReference type="ARBA" id="ARBA00001947"/>
    </source>
</evidence>
<dbReference type="Pfam" id="PF07687">
    <property type="entry name" value="M20_dimer"/>
    <property type="match status" value="1"/>
</dbReference>
<accession>A0A4R3YRU8</accession>
<dbReference type="SUPFAM" id="SSF55031">
    <property type="entry name" value="Bacterial exopeptidase dimerisation domain"/>
    <property type="match status" value="1"/>
</dbReference>
<sequence length="387" mass="41129">MSQSSPDIERMKRDLAALVAINTENPPGREREAAECISTLLQAAGFSLSLSDYQPGRTNVIARLENGPGPCFAFNTHIDVVPAGEGWSQDPFTLTERDGRLYGRGACDAKGPMVAMIEAMRMLANQRHSWTGTLMGIFVADEEVASFGARHYVAAAPAAIDYVVIGEPTSNTTYSAHKGSLRPLVRVHGVTAHSGTPELGENAILRAAQLLGLVEHEHQHHVSCRSHPLVGNASLTVTRISGGHADNVLPGACDLLLDRRMVPGEDEARVKQEICDLLALAEAKFGVRSEIVSFKPTTGGATETAFDDAIVQAGVGVCRARGNPTPGPLGFQGGCDLVHFASLGAKGIILGPGSLSVAHKPDEFIPVDEWVTGSLIYRDVALAMMPR</sequence>
<proteinExistence type="inferred from homology"/>
<comment type="cofactor">
    <cofactor evidence="2">
        <name>Zn(2+)</name>
        <dbReference type="ChEBI" id="CHEBI:29105"/>
    </cofactor>
</comment>
<dbReference type="CDD" id="cd08659">
    <property type="entry name" value="M20_ArgE_DapE-like"/>
    <property type="match status" value="1"/>
</dbReference>
<evidence type="ECO:0000256" key="5">
    <source>
        <dbReference type="ARBA" id="ARBA00022801"/>
    </source>
</evidence>
<dbReference type="PANTHER" id="PTHR43808:SF31">
    <property type="entry name" value="N-ACETYL-L-CITRULLINE DEACETYLASE"/>
    <property type="match status" value="1"/>
</dbReference>
<dbReference type="AlphaFoldDB" id="A0A4R3YRU8"/>
<dbReference type="EMBL" id="SMCR01000006">
    <property type="protein sequence ID" value="TCV95171.1"/>
    <property type="molecule type" value="Genomic_DNA"/>
</dbReference>
<evidence type="ECO:0000256" key="6">
    <source>
        <dbReference type="ARBA" id="ARBA00022833"/>
    </source>
</evidence>
<dbReference type="Pfam" id="PF01546">
    <property type="entry name" value="Peptidase_M20"/>
    <property type="match status" value="1"/>
</dbReference>
<evidence type="ECO:0000259" key="8">
    <source>
        <dbReference type="Pfam" id="PF07687"/>
    </source>
</evidence>
<dbReference type="InterPro" id="IPR002933">
    <property type="entry name" value="Peptidase_M20"/>
</dbReference>
<evidence type="ECO:0000256" key="4">
    <source>
        <dbReference type="ARBA" id="ARBA00022723"/>
    </source>
</evidence>
<name>A0A4R3YRU8_9GAMM</name>
<comment type="cofactor">
    <cofactor evidence="1">
        <name>Co(2+)</name>
        <dbReference type="ChEBI" id="CHEBI:48828"/>
    </cofactor>
</comment>
<gene>
    <name evidence="9" type="ORF">EDC52_106102</name>
</gene>
<keyword evidence="7" id="KW-0170">Cobalt</keyword>
<dbReference type="NCBIfam" id="TIGR01910">
    <property type="entry name" value="DapE-ArgE"/>
    <property type="match status" value="1"/>
</dbReference>
<dbReference type="RefSeq" id="WP_131865859.1">
    <property type="nucleotide sequence ID" value="NZ_SMCR01000006.1"/>
</dbReference>
<evidence type="ECO:0000256" key="1">
    <source>
        <dbReference type="ARBA" id="ARBA00001941"/>
    </source>
</evidence>
<dbReference type="InterPro" id="IPR036264">
    <property type="entry name" value="Bact_exopeptidase_dim_dom"/>
</dbReference>
<dbReference type="OrthoDB" id="3665926at2"/>
<keyword evidence="10" id="KW-1185">Reference proteome</keyword>
<evidence type="ECO:0000256" key="3">
    <source>
        <dbReference type="ARBA" id="ARBA00006247"/>
    </source>
</evidence>
<feature type="domain" description="Peptidase M20 dimerisation" evidence="8">
    <location>
        <begin position="176"/>
        <end position="279"/>
    </location>
</feature>
<dbReference type="InterPro" id="IPR011650">
    <property type="entry name" value="Peptidase_M20_dimer"/>
</dbReference>
<keyword evidence="4" id="KW-0479">Metal-binding</keyword>
<evidence type="ECO:0000313" key="10">
    <source>
        <dbReference type="Proteomes" id="UP000295719"/>
    </source>
</evidence>
<keyword evidence="6" id="KW-0862">Zinc</keyword>
<protein>
    <submittedName>
        <fullName evidence="9">Acetylornithine deacetylase/succinyl-diaminopimelate desuccinylase</fullName>
    </submittedName>
</protein>
<dbReference type="SUPFAM" id="SSF53187">
    <property type="entry name" value="Zn-dependent exopeptidases"/>
    <property type="match status" value="1"/>
</dbReference>
<dbReference type="Proteomes" id="UP000295719">
    <property type="component" value="Unassembled WGS sequence"/>
</dbReference>
<dbReference type="InterPro" id="IPR050072">
    <property type="entry name" value="Peptidase_M20A"/>
</dbReference>
<dbReference type="GO" id="GO:0046872">
    <property type="term" value="F:metal ion binding"/>
    <property type="evidence" value="ECO:0007669"/>
    <property type="project" value="UniProtKB-KW"/>
</dbReference>
<dbReference type="GO" id="GO:0008777">
    <property type="term" value="F:acetylornithine deacetylase activity"/>
    <property type="evidence" value="ECO:0007669"/>
    <property type="project" value="TreeGrafter"/>
</dbReference>
<comment type="similarity">
    <text evidence="3">Belongs to the peptidase M20A family.</text>
</comment>
<dbReference type="Gene3D" id="3.40.630.10">
    <property type="entry name" value="Zn peptidases"/>
    <property type="match status" value="1"/>
</dbReference>
<organism evidence="9 10">
    <name type="scientific">Biostraticola tofi</name>
    <dbReference type="NCBI Taxonomy" id="466109"/>
    <lineage>
        <taxon>Bacteria</taxon>
        <taxon>Pseudomonadati</taxon>
        <taxon>Pseudomonadota</taxon>
        <taxon>Gammaproteobacteria</taxon>
        <taxon>Enterobacterales</taxon>
        <taxon>Bruguierivoracaceae</taxon>
        <taxon>Biostraticola</taxon>
    </lineage>
</organism>
<reference evidence="9 10" key="1">
    <citation type="submission" date="2019-03" db="EMBL/GenBank/DDBJ databases">
        <title>Genomic Encyclopedia of Type Strains, Phase IV (KMG-IV): sequencing the most valuable type-strain genomes for metagenomic binning, comparative biology and taxonomic classification.</title>
        <authorList>
            <person name="Goeker M."/>
        </authorList>
    </citation>
    <scope>NUCLEOTIDE SEQUENCE [LARGE SCALE GENOMIC DNA]</scope>
    <source>
        <strain evidence="9 10">DSM 19580</strain>
    </source>
</reference>
<dbReference type="InterPro" id="IPR010182">
    <property type="entry name" value="ArgE/DapE"/>
</dbReference>
<comment type="caution">
    <text evidence="9">The sequence shown here is derived from an EMBL/GenBank/DDBJ whole genome shotgun (WGS) entry which is preliminary data.</text>
</comment>
<evidence type="ECO:0000256" key="7">
    <source>
        <dbReference type="ARBA" id="ARBA00023285"/>
    </source>
</evidence>
<dbReference type="GO" id="GO:0006526">
    <property type="term" value="P:L-arginine biosynthetic process"/>
    <property type="evidence" value="ECO:0007669"/>
    <property type="project" value="TreeGrafter"/>
</dbReference>
<evidence type="ECO:0000313" key="9">
    <source>
        <dbReference type="EMBL" id="TCV95171.1"/>
    </source>
</evidence>